<name>A0A162BVP6_9CRUS</name>
<feature type="non-terminal residue" evidence="1">
    <location>
        <position position="163"/>
    </location>
</feature>
<feature type="non-terminal residue" evidence="1">
    <location>
        <position position="1"/>
    </location>
</feature>
<proteinExistence type="predicted"/>
<sequence length="163" mass="17984">VVRVVTDNGSNMIKAFKVQFPKPSDPIPQSFDDSLESPLIEQADEMVQLELSDSTSGALTELLSIDPDDDEEWLGLNKDLDDSYLNVPRKTTSRTGPWQDEAGFGHSSSWQSTFQMSSKLRESCKAHDIQLVVEDGLKVLDQTAVSAVKRAGDIINSIRKSVT</sequence>
<comment type="caution">
    <text evidence="1">The sequence shown here is derived from an EMBL/GenBank/DDBJ whole genome shotgun (WGS) entry which is preliminary data.</text>
</comment>
<keyword evidence="2" id="KW-1185">Reference proteome</keyword>
<dbReference type="EMBL" id="LRGB01018444">
    <property type="protein sequence ID" value="KZR98090.1"/>
    <property type="molecule type" value="Genomic_DNA"/>
</dbReference>
<evidence type="ECO:0000313" key="2">
    <source>
        <dbReference type="Proteomes" id="UP000076858"/>
    </source>
</evidence>
<protein>
    <submittedName>
        <fullName evidence="1">Uncharacterized protein</fullName>
    </submittedName>
</protein>
<organism evidence="1 2">
    <name type="scientific">Daphnia magna</name>
    <dbReference type="NCBI Taxonomy" id="35525"/>
    <lineage>
        <taxon>Eukaryota</taxon>
        <taxon>Metazoa</taxon>
        <taxon>Ecdysozoa</taxon>
        <taxon>Arthropoda</taxon>
        <taxon>Crustacea</taxon>
        <taxon>Branchiopoda</taxon>
        <taxon>Diplostraca</taxon>
        <taxon>Cladocera</taxon>
        <taxon>Anomopoda</taxon>
        <taxon>Daphniidae</taxon>
        <taxon>Daphnia</taxon>
    </lineage>
</organism>
<gene>
    <name evidence="1" type="ORF">APZ42_006657</name>
</gene>
<dbReference type="AlphaFoldDB" id="A0A162BVP6"/>
<dbReference type="Proteomes" id="UP000076858">
    <property type="component" value="Unassembled WGS sequence"/>
</dbReference>
<dbReference type="OrthoDB" id="2438421at2759"/>
<accession>A0A162BVP6</accession>
<reference evidence="1 2" key="1">
    <citation type="submission" date="2016-03" db="EMBL/GenBank/DDBJ databases">
        <title>EvidentialGene: Evidence-directed Construction of Genes on Genomes.</title>
        <authorList>
            <person name="Gilbert D.G."/>
            <person name="Choi J.-H."/>
            <person name="Mockaitis K."/>
            <person name="Colbourne J."/>
            <person name="Pfrender M."/>
        </authorList>
    </citation>
    <scope>NUCLEOTIDE SEQUENCE [LARGE SCALE GENOMIC DNA]</scope>
    <source>
        <strain evidence="1 2">Xinb3</strain>
        <tissue evidence="1">Complete organism</tissue>
    </source>
</reference>
<evidence type="ECO:0000313" key="1">
    <source>
        <dbReference type="EMBL" id="KZR98090.1"/>
    </source>
</evidence>